<keyword evidence="6" id="KW-1185">Reference proteome</keyword>
<dbReference type="UniPathway" id="UPA00143"/>
<proteinExistence type="inferred from homology"/>
<evidence type="ECO:0000256" key="1">
    <source>
        <dbReference type="ARBA" id="ARBA00004906"/>
    </source>
</evidence>
<dbReference type="InterPro" id="IPR001232">
    <property type="entry name" value="SKP1-like"/>
</dbReference>
<dbReference type="InterPro" id="IPR016897">
    <property type="entry name" value="SKP1"/>
</dbReference>
<reference evidence="5 6" key="1">
    <citation type="submission" date="2018-09" db="EMBL/GenBank/DDBJ databases">
        <title>A high-quality reference genome of wild soybean provides a powerful tool to mine soybean genomes.</title>
        <authorList>
            <person name="Xie M."/>
            <person name="Chung C.Y.L."/>
            <person name="Li M.-W."/>
            <person name="Wong F.-L."/>
            <person name="Chan T.-F."/>
            <person name="Lam H.-M."/>
        </authorList>
    </citation>
    <scope>NUCLEOTIDE SEQUENCE [LARGE SCALE GENOMIC DNA]</scope>
    <source>
        <strain evidence="6">cv. W05</strain>
        <tissue evidence="5">Hypocotyl of etiolated seedlings</tissue>
    </source>
</reference>
<dbReference type="InterPro" id="IPR016073">
    <property type="entry name" value="Skp1_comp_POZ"/>
</dbReference>
<protein>
    <submittedName>
        <fullName evidence="5">SKP1-like protein 1A</fullName>
    </submittedName>
</protein>
<evidence type="ECO:0000313" key="5">
    <source>
        <dbReference type="EMBL" id="RZC16415.1"/>
    </source>
</evidence>
<evidence type="ECO:0000259" key="4">
    <source>
        <dbReference type="Pfam" id="PF03931"/>
    </source>
</evidence>
<gene>
    <name evidence="5" type="ORF">D0Y65_009611</name>
</gene>
<comment type="caution">
    <text evidence="5">The sequence shown here is derived from an EMBL/GenBank/DDBJ whole genome shotgun (WGS) entry which is preliminary data.</text>
</comment>
<feature type="domain" description="SKP1 component POZ" evidence="4">
    <location>
        <begin position="2"/>
        <end position="40"/>
    </location>
</feature>
<dbReference type="PANTHER" id="PTHR11165">
    <property type="entry name" value="SKP1"/>
    <property type="match status" value="1"/>
</dbReference>
<dbReference type="EMBL" id="QZWG01000004">
    <property type="protein sequence ID" value="RZC16415.1"/>
    <property type="molecule type" value="Genomic_DNA"/>
</dbReference>
<evidence type="ECO:0000256" key="2">
    <source>
        <dbReference type="ARBA" id="ARBA00009993"/>
    </source>
</evidence>
<dbReference type="GO" id="GO:0009867">
    <property type="term" value="P:jasmonic acid mediated signaling pathway"/>
    <property type="evidence" value="ECO:0007669"/>
    <property type="project" value="UniProtKB-ARBA"/>
</dbReference>
<keyword evidence="3" id="KW-0833">Ubl conjugation pathway</keyword>
<comment type="pathway">
    <text evidence="1">Protein modification; protein ubiquitination.</text>
</comment>
<accession>A0A445KZT5</accession>
<comment type="similarity">
    <text evidence="2">Belongs to the SKP1 family.</text>
</comment>
<dbReference type="Proteomes" id="UP000289340">
    <property type="component" value="Chromosome 4"/>
</dbReference>
<dbReference type="AlphaFoldDB" id="A0A445KZT5"/>
<dbReference type="GO" id="GO:0006511">
    <property type="term" value="P:ubiquitin-dependent protein catabolic process"/>
    <property type="evidence" value="ECO:0007669"/>
    <property type="project" value="InterPro"/>
</dbReference>
<evidence type="ECO:0000256" key="3">
    <source>
        <dbReference type="ARBA" id="ARBA00022786"/>
    </source>
</evidence>
<dbReference type="SMART" id="SM00512">
    <property type="entry name" value="Skp1"/>
    <property type="match status" value="1"/>
</dbReference>
<dbReference type="GO" id="GO:0016567">
    <property type="term" value="P:protein ubiquitination"/>
    <property type="evidence" value="ECO:0007669"/>
    <property type="project" value="UniProtKB-UniPathway"/>
</dbReference>
<dbReference type="Gene3D" id="3.30.710.10">
    <property type="entry name" value="Potassium Channel Kv1.1, Chain A"/>
    <property type="match status" value="1"/>
</dbReference>
<organism evidence="5 6">
    <name type="scientific">Glycine soja</name>
    <name type="common">Wild soybean</name>
    <dbReference type="NCBI Taxonomy" id="3848"/>
    <lineage>
        <taxon>Eukaryota</taxon>
        <taxon>Viridiplantae</taxon>
        <taxon>Streptophyta</taxon>
        <taxon>Embryophyta</taxon>
        <taxon>Tracheophyta</taxon>
        <taxon>Spermatophyta</taxon>
        <taxon>Magnoliopsida</taxon>
        <taxon>eudicotyledons</taxon>
        <taxon>Gunneridae</taxon>
        <taxon>Pentapetalae</taxon>
        <taxon>rosids</taxon>
        <taxon>fabids</taxon>
        <taxon>Fabales</taxon>
        <taxon>Fabaceae</taxon>
        <taxon>Papilionoideae</taxon>
        <taxon>50 kb inversion clade</taxon>
        <taxon>NPAAA clade</taxon>
        <taxon>indigoferoid/millettioid clade</taxon>
        <taxon>Phaseoleae</taxon>
        <taxon>Glycine</taxon>
        <taxon>Glycine subgen. Soja</taxon>
    </lineage>
</organism>
<dbReference type="SUPFAM" id="SSF54695">
    <property type="entry name" value="POZ domain"/>
    <property type="match status" value="1"/>
</dbReference>
<dbReference type="Pfam" id="PF03931">
    <property type="entry name" value="Skp1_POZ"/>
    <property type="match status" value="1"/>
</dbReference>
<dbReference type="InterPro" id="IPR011333">
    <property type="entry name" value="SKP1/BTB/POZ_sf"/>
</dbReference>
<name>A0A445KZT5_GLYSO</name>
<sequence length="107" mass="12131">MELQTIEHMIEDNCADGEIPLPNVTSKILVNVIKYCKKHVEANYVDENLSEDELKAWDDDFVKLDQAALFDLILGYMLLRLEETDANVSDVTSLTLAFPKTNVNQVT</sequence>
<evidence type="ECO:0000313" key="6">
    <source>
        <dbReference type="Proteomes" id="UP000289340"/>
    </source>
</evidence>